<dbReference type="RefSeq" id="WP_028326304.1">
    <property type="nucleotide sequence ID" value="NZ_JAAFNI010000001.1"/>
</dbReference>
<dbReference type="InterPro" id="IPR029061">
    <property type="entry name" value="THDP-binding"/>
</dbReference>
<keyword evidence="17" id="KW-1185">Reference proteome</keyword>
<dbReference type="GO" id="GO:0000287">
    <property type="term" value="F:magnesium ion binding"/>
    <property type="evidence" value="ECO:0007669"/>
    <property type="project" value="InterPro"/>
</dbReference>
<protein>
    <recommendedName>
        <fullName evidence="5">Alpha-keto-acid decarboxylase</fullName>
    </recommendedName>
</protein>
<dbReference type="GO" id="GO:0000949">
    <property type="term" value="P:aromatic amino acid family catabolic process to alcohol via Ehrlich pathway"/>
    <property type="evidence" value="ECO:0007669"/>
    <property type="project" value="TreeGrafter"/>
</dbReference>
<feature type="binding site" evidence="11">
    <location>
        <position position="464"/>
    </location>
    <ligand>
        <name>Mg(2+)</name>
        <dbReference type="ChEBI" id="CHEBI:18420"/>
    </ligand>
</feature>
<evidence type="ECO:0000256" key="3">
    <source>
        <dbReference type="ARBA" id="ARBA00002938"/>
    </source>
</evidence>
<comment type="cofactor">
    <cofactor evidence="2">
        <name>thiamine diphosphate</name>
        <dbReference type="ChEBI" id="CHEBI:58937"/>
    </cofactor>
</comment>
<evidence type="ECO:0000256" key="11">
    <source>
        <dbReference type="PIRSR" id="PIRSR036565-2"/>
    </source>
</evidence>
<dbReference type="Gene3D" id="3.40.50.1220">
    <property type="entry name" value="TPP-binding domain"/>
    <property type="match status" value="1"/>
</dbReference>
<evidence type="ECO:0000256" key="8">
    <source>
        <dbReference type="ARBA" id="ARBA00022842"/>
    </source>
</evidence>
<evidence type="ECO:0000256" key="10">
    <source>
        <dbReference type="ARBA" id="ARBA00023239"/>
    </source>
</evidence>
<feature type="domain" description="Thiamine pyrophosphate enzyme TPP-binding" evidence="14">
    <location>
        <begin position="396"/>
        <end position="528"/>
    </location>
</feature>
<feature type="domain" description="Thiamine pyrophosphate enzyme central" evidence="13">
    <location>
        <begin position="199"/>
        <end position="300"/>
    </location>
</feature>
<accession>A0A239VMB2</accession>
<evidence type="ECO:0000256" key="12">
    <source>
        <dbReference type="RuleBase" id="RU362132"/>
    </source>
</evidence>
<dbReference type="InterPro" id="IPR047214">
    <property type="entry name" value="TPP_PDC_IPDC"/>
</dbReference>
<comment type="function">
    <text evidence="3">Decarboxylates branched-chain and aromatic alpha-keto acids to aldehydes.</text>
</comment>
<keyword evidence="8 11" id="KW-0460">Magnesium</keyword>
<dbReference type="STRING" id="1121387.GCA_000429885_00130"/>
<evidence type="ECO:0000256" key="9">
    <source>
        <dbReference type="ARBA" id="ARBA00023052"/>
    </source>
</evidence>
<dbReference type="SUPFAM" id="SSF52518">
    <property type="entry name" value="Thiamin diphosphate-binding fold (THDP-binding)"/>
    <property type="match status" value="2"/>
</dbReference>
<gene>
    <name evidence="16" type="primary">kdc</name>
    <name evidence="16" type="ORF">SAMEA4475696_01761</name>
</gene>
<dbReference type="PROSITE" id="PS00187">
    <property type="entry name" value="TPP_ENZYMES"/>
    <property type="match status" value="1"/>
</dbReference>
<evidence type="ECO:0000313" key="17">
    <source>
        <dbReference type="Proteomes" id="UP000242637"/>
    </source>
</evidence>
<dbReference type="InterPro" id="IPR011766">
    <property type="entry name" value="TPP_enzyme_TPP-bd"/>
</dbReference>
<comment type="similarity">
    <text evidence="4 12">Belongs to the TPP enzyme family.</text>
</comment>
<keyword evidence="10 16" id="KW-0456">Lyase</keyword>
<feature type="binding site" evidence="11">
    <location>
        <position position="435"/>
    </location>
    <ligand>
        <name>Mg(2+)</name>
        <dbReference type="ChEBI" id="CHEBI:18420"/>
    </ligand>
</feature>
<dbReference type="CDD" id="cd02005">
    <property type="entry name" value="TPP_PDC_IPDC"/>
    <property type="match status" value="1"/>
</dbReference>
<comment type="cofactor">
    <cofactor evidence="11">
        <name>Mg(2+)</name>
        <dbReference type="ChEBI" id="CHEBI:18420"/>
    </cofactor>
    <text evidence="11">Binds 1 Mg(2+) per subunit.</text>
</comment>
<name>A0A239VMB2_9MICO</name>
<dbReference type="GO" id="GO:0005829">
    <property type="term" value="C:cytosol"/>
    <property type="evidence" value="ECO:0007669"/>
    <property type="project" value="TreeGrafter"/>
</dbReference>
<dbReference type="FunFam" id="3.40.50.970:FF:000024">
    <property type="entry name" value="Pyruvate decarboxylase isozyme"/>
    <property type="match status" value="1"/>
</dbReference>
<dbReference type="GO" id="GO:0030976">
    <property type="term" value="F:thiamine pyrophosphate binding"/>
    <property type="evidence" value="ECO:0007669"/>
    <property type="project" value="InterPro"/>
</dbReference>
<evidence type="ECO:0000256" key="4">
    <source>
        <dbReference type="ARBA" id="ARBA00007812"/>
    </source>
</evidence>
<sequence>MTSTYTIGDYLLDRLVELGITELFGVPGDYNLRFLDHVLNHEHIRWIGSGNELNAGYAADGYARVRGAGALLTTYGVGELSAANALAGSYAESVPVIHIVGAPRKEIQAAHQKLHHSLGTGDFKHFLRMASEISCASADLKAPNATWEIDRVLRTAIFEKKPGFLLLAADVAATPTERPTTPLELITQASTKAAEKAFEEAARTFLTGKKTAVLADIAVQRLGATEALSELLADTGLPVATLSWGKTLVDESAPNFAGIYVGSASEESVRSTIEDAQALITIGVDFTDNTTAGFSGNIDPARQLEIRRSISRVGQELFTPLSMERAIRILTSVLNDVQPQGMPLERPAESVTAEPTDDPLTQDMLWPLVANSFTEGNIVLADQGTSFFGMSGMRLPQGVAFIGQPMWGSIGYTLPAMLGAGLANPQRRPVLLIGDGAAQLTIQELGQIIRERVPAVIVLVNNDGYTVERMIHGKTAAYNDIPAWRWSQALEFFGADPKDSITITARTGTQMQQALEKAAANPNSLVLIEAITDAQDAPQLLHKIAAAL</sequence>
<keyword evidence="7" id="KW-0210">Decarboxylase</keyword>
<dbReference type="InterPro" id="IPR012110">
    <property type="entry name" value="PDC/IPDC-like"/>
</dbReference>
<dbReference type="AlphaFoldDB" id="A0A239VMB2"/>
<proteinExistence type="inferred from homology"/>
<dbReference type="CDD" id="cd07038">
    <property type="entry name" value="TPP_PYR_PDC_IPDC_like"/>
    <property type="match status" value="1"/>
</dbReference>
<dbReference type="Proteomes" id="UP000242637">
    <property type="component" value="Chromosome 1"/>
</dbReference>
<keyword evidence="9 12" id="KW-0786">Thiamine pyrophosphate</keyword>
<evidence type="ECO:0000256" key="1">
    <source>
        <dbReference type="ARBA" id="ARBA00001920"/>
    </source>
</evidence>
<dbReference type="Pfam" id="PF00205">
    <property type="entry name" value="TPP_enzyme_M"/>
    <property type="match status" value="1"/>
</dbReference>
<dbReference type="GO" id="GO:0004737">
    <property type="term" value="F:pyruvate decarboxylase activity"/>
    <property type="evidence" value="ECO:0007669"/>
    <property type="project" value="TreeGrafter"/>
</dbReference>
<dbReference type="OrthoDB" id="4959782at2"/>
<evidence type="ECO:0000256" key="7">
    <source>
        <dbReference type="ARBA" id="ARBA00022793"/>
    </source>
</evidence>
<feature type="domain" description="Thiamine pyrophosphate enzyme N-terminal TPP-binding" evidence="15">
    <location>
        <begin position="6"/>
        <end position="111"/>
    </location>
</feature>
<dbReference type="GeneID" id="63459957"/>
<dbReference type="Pfam" id="PF02776">
    <property type="entry name" value="TPP_enzyme_N"/>
    <property type="match status" value="1"/>
</dbReference>
<dbReference type="FunFam" id="3.40.50.970:FF:000019">
    <property type="entry name" value="Pyruvate decarboxylase isozyme"/>
    <property type="match status" value="1"/>
</dbReference>
<evidence type="ECO:0000256" key="6">
    <source>
        <dbReference type="ARBA" id="ARBA00022723"/>
    </source>
</evidence>
<dbReference type="SUPFAM" id="SSF52467">
    <property type="entry name" value="DHS-like NAD/FAD-binding domain"/>
    <property type="match status" value="1"/>
</dbReference>
<dbReference type="InterPro" id="IPR012000">
    <property type="entry name" value="Thiamin_PyroP_enz_cen_dom"/>
</dbReference>
<evidence type="ECO:0000313" key="16">
    <source>
        <dbReference type="EMBL" id="SNV23212.1"/>
    </source>
</evidence>
<dbReference type="InterPro" id="IPR012001">
    <property type="entry name" value="Thiamin_PyroP_enz_TPP-bd_dom"/>
</dbReference>
<organism evidence="16 17">
    <name type="scientific">Dermatophilus congolensis</name>
    <dbReference type="NCBI Taxonomy" id="1863"/>
    <lineage>
        <taxon>Bacteria</taxon>
        <taxon>Bacillati</taxon>
        <taxon>Actinomycetota</taxon>
        <taxon>Actinomycetes</taxon>
        <taxon>Micrococcales</taxon>
        <taxon>Dermatophilaceae</taxon>
        <taxon>Dermatophilus</taxon>
    </lineage>
</organism>
<evidence type="ECO:0000256" key="2">
    <source>
        <dbReference type="ARBA" id="ARBA00001964"/>
    </source>
</evidence>
<evidence type="ECO:0000259" key="14">
    <source>
        <dbReference type="Pfam" id="PF02775"/>
    </source>
</evidence>
<reference evidence="16 17" key="1">
    <citation type="submission" date="2017-06" db="EMBL/GenBank/DDBJ databases">
        <authorList>
            <consortium name="Pathogen Informatics"/>
        </authorList>
    </citation>
    <scope>NUCLEOTIDE SEQUENCE [LARGE SCALE GENOMIC DNA]</scope>
    <source>
        <strain evidence="16 17">NCTC13039</strain>
    </source>
</reference>
<dbReference type="KEGG" id="dco:SAMEA4475696_1761"/>
<dbReference type="Gene3D" id="3.40.50.970">
    <property type="match status" value="2"/>
</dbReference>
<evidence type="ECO:0000259" key="15">
    <source>
        <dbReference type="Pfam" id="PF02776"/>
    </source>
</evidence>
<dbReference type="InterPro" id="IPR047213">
    <property type="entry name" value="TPP_PYR_PDC_IPDC-like"/>
</dbReference>
<evidence type="ECO:0000256" key="5">
    <source>
        <dbReference type="ARBA" id="ARBA00020054"/>
    </source>
</evidence>
<keyword evidence="6 11" id="KW-0479">Metal-binding</keyword>
<dbReference type="InterPro" id="IPR029035">
    <property type="entry name" value="DHS-like_NAD/FAD-binding_dom"/>
</dbReference>
<dbReference type="PANTHER" id="PTHR43452">
    <property type="entry name" value="PYRUVATE DECARBOXYLASE"/>
    <property type="match status" value="1"/>
</dbReference>
<comment type="cofactor">
    <cofactor evidence="1">
        <name>a metal cation</name>
        <dbReference type="ChEBI" id="CHEBI:25213"/>
    </cofactor>
</comment>
<dbReference type="Pfam" id="PF02775">
    <property type="entry name" value="TPP_enzyme_C"/>
    <property type="match status" value="1"/>
</dbReference>
<feature type="binding site" evidence="11">
    <location>
        <position position="462"/>
    </location>
    <ligand>
        <name>Mg(2+)</name>
        <dbReference type="ChEBI" id="CHEBI:18420"/>
    </ligand>
</feature>
<dbReference type="PANTHER" id="PTHR43452:SF30">
    <property type="entry name" value="PYRUVATE DECARBOXYLASE ISOZYME 1-RELATED"/>
    <property type="match status" value="1"/>
</dbReference>
<evidence type="ECO:0000259" key="13">
    <source>
        <dbReference type="Pfam" id="PF00205"/>
    </source>
</evidence>
<dbReference type="EMBL" id="LT906453">
    <property type="protein sequence ID" value="SNV23212.1"/>
    <property type="molecule type" value="Genomic_DNA"/>
</dbReference>
<dbReference type="PIRSF" id="PIRSF036565">
    <property type="entry name" value="Pyruvt_ip_decrb"/>
    <property type="match status" value="1"/>
</dbReference>
<dbReference type="InterPro" id="IPR000399">
    <property type="entry name" value="TPP-bd_CS"/>
</dbReference>